<evidence type="ECO:0000313" key="2">
    <source>
        <dbReference type="Proteomes" id="UP000006753"/>
    </source>
</evidence>
<dbReference type="Proteomes" id="UP000006753">
    <property type="component" value="Unassembled WGS sequence"/>
</dbReference>
<dbReference type="AlphaFoldDB" id="K1X217"/>
<dbReference type="OrthoDB" id="439046at2759"/>
<proteinExistence type="predicted"/>
<keyword evidence="2" id="KW-1185">Reference proteome</keyword>
<protein>
    <submittedName>
        <fullName evidence="1">Uncharacterized protein</fullName>
    </submittedName>
</protein>
<name>K1X217_MARBU</name>
<dbReference type="HOGENOM" id="CLU_1949275_0_0_1"/>
<reference evidence="1 2" key="1">
    <citation type="journal article" date="2012" name="BMC Genomics">
        <title>Sequencing the genome of Marssonina brunnea reveals fungus-poplar co-evolution.</title>
        <authorList>
            <person name="Zhu S."/>
            <person name="Cao Y.-Z."/>
            <person name="Jiang C."/>
            <person name="Tan B.-Y."/>
            <person name="Wang Z."/>
            <person name="Feng S."/>
            <person name="Zhang L."/>
            <person name="Su X.-H."/>
            <person name="Brejova B."/>
            <person name="Vinar T."/>
            <person name="Xu M."/>
            <person name="Wang M.-X."/>
            <person name="Zhang S.-G."/>
            <person name="Huang M.-R."/>
            <person name="Wu R."/>
            <person name="Zhou Y."/>
        </authorList>
    </citation>
    <scope>NUCLEOTIDE SEQUENCE [LARGE SCALE GENOMIC DNA]</scope>
    <source>
        <strain evidence="1 2">MB_m1</strain>
    </source>
</reference>
<dbReference type="InParanoid" id="K1X217"/>
<gene>
    <name evidence="1" type="ORF">MBM_07059</name>
</gene>
<accession>K1X217</accession>
<dbReference type="KEGG" id="mbe:MBM_07059"/>
<sequence length="129" mass="14412">MTQQQHPKTGHEPLEAQLSLGIHSAEYESLNVPRLQMGPGYDYNRFTPDPDDVFNESARLFKDVQGLLPKDENSTYHNHLVGFVVQMICTSNALENAGASYEVTNELCREILTGQCPEGPADIEKDGYQ</sequence>
<evidence type="ECO:0000313" key="1">
    <source>
        <dbReference type="EMBL" id="EKD14848.1"/>
    </source>
</evidence>
<organism evidence="1 2">
    <name type="scientific">Marssonina brunnea f. sp. multigermtubi (strain MB_m1)</name>
    <name type="common">Marssonina leaf spot fungus</name>
    <dbReference type="NCBI Taxonomy" id="1072389"/>
    <lineage>
        <taxon>Eukaryota</taxon>
        <taxon>Fungi</taxon>
        <taxon>Dikarya</taxon>
        <taxon>Ascomycota</taxon>
        <taxon>Pezizomycotina</taxon>
        <taxon>Leotiomycetes</taxon>
        <taxon>Helotiales</taxon>
        <taxon>Drepanopezizaceae</taxon>
        <taxon>Drepanopeziza</taxon>
    </lineage>
</organism>
<dbReference type="EMBL" id="JH921444">
    <property type="protein sequence ID" value="EKD14848.1"/>
    <property type="molecule type" value="Genomic_DNA"/>
</dbReference>